<name>A0A5B7WQ21_9MICC</name>
<keyword evidence="7" id="KW-1185">Reference proteome</keyword>
<organism evidence="6 7">
    <name type="scientific">Glutamicibacter creatinolyticus</name>
    <dbReference type="NCBI Taxonomy" id="162496"/>
    <lineage>
        <taxon>Bacteria</taxon>
        <taxon>Bacillati</taxon>
        <taxon>Actinomycetota</taxon>
        <taxon>Actinomycetes</taxon>
        <taxon>Micrococcales</taxon>
        <taxon>Micrococcaceae</taxon>
        <taxon>Glutamicibacter</taxon>
    </lineage>
</organism>
<dbReference type="Proteomes" id="UP000307000">
    <property type="component" value="Chromosome"/>
</dbReference>
<evidence type="ECO:0000256" key="4">
    <source>
        <dbReference type="PROSITE-ProRule" id="PRU00335"/>
    </source>
</evidence>
<keyword evidence="1" id="KW-0805">Transcription regulation</keyword>
<dbReference type="SUPFAM" id="SSF46689">
    <property type="entry name" value="Homeodomain-like"/>
    <property type="match status" value="1"/>
</dbReference>
<dbReference type="PRINTS" id="PR00455">
    <property type="entry name" value="HTHTETR"/>
</dbReference>
<keyword evidence="3" id="KW-0804">Transcription</keyword>
<evidence type="ECO:0000256" key="3">
    <source>
        <dbReference type="ARBA" id="ARBA00023163"/>
    </source>
</evidence>
<proteinExistence type="predicted"/>
<evidence type="ECO:0000259" key="5">
    <source>
        <dbReference type="PROSITE" id="PS50977"/>
    </source>
</evidence>
<accession>A0A5B7WQ21</accession>
<evidence type="ECO:0000313" key="6">
    <source>
        <dbReference type="EMBL" id="QCY46161.1"/>
    </source>
</evidence>
<feature type="DNA-binding region" description="H-T-H motif" evidence="4">
    <location>
        <begin position="37"/>
        <end position="56"/>
    </location>
</feature>
<evidence type="ECO:0000313" key="7">
    <source>
        <dbReference type="Proteomes" id="UP000307000"/>
    </source>
</evidence>
<dbReference type="RefSeq" id="WP_138925604.1">
    <property type="nucleotide sequence ID" value="NZ_CP034412.1"/>
</dbReference>
<dbReference type="GO" id="GO:0003700">
    <property type="term" value="F:DNA-binding transcription factor activity"/>
    <property type="evidence" value="ECO:0007669"/>
    <property type="project" value="TreeGrafter"/>
</dbReference>
<reference evidence="6 7" key="1">
    <citation type="submission" date="2018-12" db="EMBL/GenBank/DDBJ databases">
        <title>Complete Genome Sequence of Glutamicibacter creatinolyticus strain LGCM259,isolated from an abscess of a 12-year-old mare in Italy.</title>
        <authorList>
            <person name="Santos R.G."/>
            <person name="Silva A.L."/>
            <person name="Seyffert N."/>
            <person name="Castro T.L.P."/>
            <person name="Attili A.R."/>
            <person name="Rifici C."/>
            <person name="Mazzullo G."/>
            <person name="Brenig B."/>
            <person name="Venanzi F."/>
            <person name="Azevedo V."/>
        </authorList>
    </citation>
    <scope>NUCLEOTIDE SEQUENCE [LARGE SCALE GENOMIC DNA]</scope>
    <source>
        <strain evidence="6 7">LGCM 259</strain>
    </source>
</reference>
<dbReference type="PANTHER" id="PTHR30055">
    <property type="entry name" value="HTH-TYPE TRANSCRIPTIONAL REGULATOR RUTR"/>
    <property type="match status" value="1"/>
</dbReference>
<dbReference type="InterPro" id="IPR050109">
    <property type="entry name" value="HTH-type_TetR-like_transc_reg"/>
</dbReference>
<dbReference type="InterPro" id="IPR001647">
    <property type="entry name" value="HTH_TetR"/>
</dbReference>
<dbReference type="KEGG" id="gcr:GcLGCM259_0380"/>
<keyword evidence="2 4" id="KW-0238">DNA-binding</keyword>
<evidence type="ECO:0000256" key="1">
    <source>
        <dbReference type="ARBA" id="ARBA00023015"/>
    </source>
</evidence>
<dbReference type="Gene3D" id="1.10.357.10">
    <property type="entry name" value="Tetracycline Repressor, domain 2"/>
    <property type="match status" value="1"/>
</dbReference>
<sequence length="200" mass="21862">MTGEAVGRPRVRATDSKERLFAASMTLLGHRGINAVSVDEIARAAGVSKGTVYYNFGSKDSMIGALLAFGADILLEELEQYAEQSDGLQALEAMVVSAFRFVERYPSYAQLWISEQQRSESLWGEQLSDFREQITALIRQVLRRTVQVPEPLLQVAASAMFGATLLTARERAVTTPMPPLEVYVQAVLATVHGLERAAAG</sequence>
<dbReference type="PANTHER" id="PTHR30055:SF234">
    <property type="entry name" value="HTH-TYPE TRANSCRIPTIONAL REGULATOR BETI"/>
    <property type="match status" value="1"/>
</dbReference>
<feature type="domain" description="HTH tetR-type" evidence="5">
    <location>
        <begin position="14"/>
        <end position="74"/>
    </location>
</feature>
<protein>
    <recommendedName>
        <fullName evidence="5">HTH tetR-type domain-containing protein</fullName>
    </recommendedName>
</protein>
<dbReference type="GO" id="GO:0000976">
    <property type="term" value="F:transcription cis-regulatory region binding"/>
    <property type="evidence" value="ECO:0007669"/>
    <property type="project" value="TreeGrafter"/>
</dbReference>
<dbReference type="InterPro" id="IPR009057">
    <property type="entry name" value="Homeodomain-like_sf"/>
</dbReference>
<dbReference type="Pfam" id="PF00440">
    <property type="entry name" value="TetR_N"/>
    <property type="match status" value="1"/>
</dbReference>
<gene>
    <name evidence="6" type="ORF">GcLGCM259_0380</name>
</gene>
<dbReference type="AlphaFoldDB" id="A0A5B7WQ21"/>
<dbReference type="EMBL" id="CP034412">
    <property type="protein sequence ID" value="QCY46161.1"/>
    <property type="molecule type" value="Genomic_DNA"/>
</dbReference>
<dbReference type="PROSITE" id="PS50977">
    <property type="entry name" value="HTH_TETR_2"/>
    <property type="match status" value="1"/>
</dbReference>
<evidence type="ECO:0000256" key="2">
    <source>
        <dbReference type="ARBA" id="ARBA00023125"/>
    </source>
</evidence>